<dbReference type="Proteomes" id="UP001443914">
    <property type="component" value="Unassembled WGS sequence"/>
</dbReference>
<keyword evidence="2" id="KW-1185">Reference proteome</keyword>
<sequence length="153" mass="17557">MKGNIRIIIIILTMIVCMYMVKGFDIVRCERKILKCYPKSLLKCVFNFGLKKFLCPMKFYSCPLTCLGDCALDCLNITIPYKTMVVSSNHNMVSNDNMVEYYNFPYFMCQLGCVSIGCAHYSDANKTGKKAIRTCLRSCEKECKKYYTTSLVT</sequence>
<gene>
    <name evidence="1" type="ORF">RND81_14G170900</name>
</gene>
<proteinExistence type="predicted"/>
<dbReference type="AlphaFoldDB" id="A0AAW1GP53"/>
<name>A0AAW1GP53_SAPOF</name>
<protein>
    <submittedName>
        <fullName evidence="1">Uncharacterized protein</fullName>
    </submittedName>
</protein>
<reference evidence="1" key="1">
    <citation type="submission" date="2024-03" db="EMBL/GenBank/DDBJ databases">
        <title>WGS assembly of Saponaria officinalis var. Norfolk2.</title>
        <authorList>
            <person name="Jenkins J."/>
            <person name="Shu S."/>
            <person name="Grimwood J."/>
            <person name="Barry K."/>
            <person name="Goodstein D."/>
            <person name="Schmutz J."/>
            <person name="Leebens-Mack J."/>
            <person name="Osbourn A."/>
        </authorList>
    </citation>
    <scope>NUCLEOTIDE SEQUENCE [LARGE SCALE GENOMIC DNA]</scope>
    <source>
        <strain evidence="1">JIC</strain>
    </source>
</reference>
<accession>A0AAW1GP53</accession>
<dbReference type="EMBL" id="JBDFQZ010000014">
    <property type="protein sequence ID" value="KAK9666245.1"/>
    <property type="molecule type" value="Genomic_DNA"/>
</dbReference>
<organism evidence="1 2">
    <name type="scientific">Saponaria officinalis</name>
    <name type="common">Common soapwort</name>
    <name type="synonym">Lychnis saponaria</name>
    <dbReference type="NCBI Taxonomy" id="3572"/>
    <lineage>
        <taxon>Eukaryota</taxon>
        <taxon>Viridiplantae</taxon>
        <taxon>Streptophyta</taxon>
        <taxon>Embryophyta</taxon>
        <taxon>Tracheophyta</taxon>
        <taxon>Spermatophyta</taxon>
        <taxon>Magnoliopsida</taxon>
        <taxon>eudicotyledons</taxon>
        <taxon>Gunneridae</taxon>
        <taxon>Pentapetalae</taxon>
        <taxon>Caryophyllales</taxon>
        <taxon>Caryophyllaceae</taxon>
        <taxon>Caryophylleae</taxon>
        <taxon>Saponaria</taxon>
    </lineage>
</organism>
<evidence type="ECO:0000313" key="1">
    <source>
        <dbReference type="EMBL" id="KAK9666245.1"/>
    </source>
</evidence>
<evidence type="ECO:0000313" key="2">
    <source>
        <dbReference type="Proteomes" id="UP001443914"/>
    </source>
</evidence>
<comment type="caution">
    <text evidence="1">The sequence shown here is derived from an EMBL/GenBank/DDBJ whole genome shotgun (WGS) entry which is preliminary data.</text>
</comment>